<dbReference type="Proteomes" id="UP000242287">
    <property type="component" value="Unassembled WGS sequence"/>
</dbReference>
<keyword evidence="3" id="KW-1185">Reference proteome</keyword>
<evidence type="ECO:0000313" key="2">
    <source>
        <dbReference type="EMBL" id="PFH50490.1"/>
    </source>
</evidence>
<dbReference type="EMBL" id="KZ302002">
    <property type="protein sequence ID" value="PFH50490.1"/>
    <property type="molecule type" value="Genomic_DNA"/>
</dbReference>
<organism evidence="2 3">
    <name type="scientific">Amanita thiersii Skay4041</name>
    <dbReference type="NCBI Taxonomy" id="703135"/>
    <lineage>
        <taxon>Eukaryota</taxon>
        <taxon>Fungi</taxon>
        <taxon>Dikarya</taxon>
        <taxon>Basidiomycota</taxon>
        <taxon>Agaricomycotina</taxon>
        <taxon>Agaricomycetes</taxon>
        <taxon>Agaricomycetidae</taxon>
        <taxon>Agaricales</taxon>
        <taxon>Pluteineae</taxon>
        <taxon>Amanitaceae</taxon>
        <taxon>Amanita</taxon>
    </lineage>
</organism>
<dbReference type="AlphaFoldDB" id="A0A2A9NS28"/>
<dbReference type="OrthoDB" id="2530165at2759"/>
<sequence length="303" mass="33683">MSDVVFDSLPQSLQQFIDKAFDLALSPQLSSPRFKAQLDDSEDIGGGFLVDDPSEHAGGGFISEQESITDGVSNEIPLSLIPTALRLLDLPIDDEQVLSVFRNAASGWSSATNTIDESSISHDIVSREDWRSVCAVLLEHRADKFKEHEPVKAVPDSKSSHDNNMDVDDGDDSDEYHNSTSEYTSADSDDDYQVMKDEKPSRRRTRRHHSSSSLSPRPTQDKLTKKQNETCLAAFALFFPSVPKRDLPSQKITIKDIQKAASSINEKLKANEIVEMLEIFSTSPDKSMNLTDFSRMMIAAKLV</sequence>
<evidence type="ECO:0000256" key="1">
    <source>
        <dbReference type="SAM" id="MobiDB-lite"/>
    </source>
</evidence>
<reference evidence="2 3" key="1">
    <citation type="submission" date="2014-02" db="EMBL/GenBank/DDBJ databases">
        <title>Transposable element dynamics among asymbiotic and ectomycorrhizal Amanita fungi.</title>
        <authorList>
            <consortium name="DOE Joint Genome Institute"/>
            <person name="Hess J."/>
            <person name="Skrede I."/>
            <person name="Wolfe B."/>
            <person name="LaButti K."/>
            <person name="Ohm R.A."/>
            <person name="Grigoriev I.V."/>
            <person name="Pringle A."/>
        </authorList>
    </citation>
    <scope>NUCLEOTIDE SEQUENCE [LARGE SCALE GENOMIC DNA]</scope>
    <source>
        <strain evidence="2 3">SKay4041</strain>
    </source>
</reference>
<evidence type="ECO:0008006" key="4">
    <source>
        <dbReference type="Google" id="ProtNLM"/>
    </source>
</evidence>
<dbReference type="SUPFAM" id="SSF47473">
    <property type="entry name" value="EF-hand"/>
    <property type="match status" value="1"/>
</dbReference>
<name>A0A2A9NS28_9AGAR</name>
<feature type="compositionally biased region" description="Acidic residues" evidence="1">
    <location>
        <begin position="165"/>
        <end position="174"/>
    </location>
</feature>
<dbReference type="InterPro" id="IPR011992">
    <property type="entry name" value="EF-hand-dom_pair"/>
</dbReference>
<feature type="compositionally biased region" description="Basic residues" evidence="1">
    <location>
        <begin position="201"/>
        <end position="210"/>
    </location>
</feature>
<proteinExistence type="predicted"/>
<protein>
    <recommendedName>
        <fullName evidence="4">EF-hand domain-containing protein</fullName>
    </recommendedName>
</protein>
<dbReference type="Gene3D" id="1.10.238.10">
    <property type="entry name" value="EF-hand"/>
    <property type="match status" value="1"/>
</dbReference>
<evidence type="ECO:0000313" key="3">
    <source>
        <dbReference type="Proteomes" id="UP000242287"/>
    </source>
</evidence>
<feature type="region of interest" description="Disordered" evidence="1">
    <location>
        <begin position="148"/>
        <end position="225"/>
    </location>
</feature>
<gene>
    <name evidence="2" type="ORF">AMATHDRAFT_144930</name>
</gene>
<accession>A0A2A9NS28</accession>